<reference evidence="2" key="1">
    <citation type="submission" date="2016-10" db="EMBL/GenBank/DDBJ databases">
        <title>Sequence of Gallionella enrichment culture.</title>
        <authorList>
            <person name="Poehlein A."/>
            <person name="Muehling M."/>
            <person name="Daniel R."/>
        </authorList>
    </citation>
    <scope>NUCLEOTIDE SEQUENCE</scope>
</reference>
<dbReference type="SMART" id="SM00886">
    <property type="entry name" value="Dabb"/>
    <property type="match status" value="1"/>
</dbReference>
<dbReference type="SUPFAM" id="SSF54909">
    <property type="entry name" value="Dimeric alpha+beta barrel"/>
    <property type="match status" value="1"/>
</dbReference>
<dbReference type="InterPro" id="IPR013097">
    <property type="entry name" value="Dabb"/>
</dbReference>
<dbReference type="InterPro" id="IPR011008">
    <property type="entry name" value="Dimeric_a/b-barrel"/>
</dbReference>
<gene>
    <name evidence="2" type="ORF">GALL_137820</name>
</gene>
<dbReference type="Gene3D" id="3.30.70.100">
    <property type="match status" value="1"/>
</dbReference>
<name>A0A1J5S7Y6_9ZZZZ</name>
<dbReference type="Pfam" id="PF07876">
    <property type="entry name" value="Dabb"/>
    <property type="match status" value="1"/>
</dbReference>
<comment type="caution">
    <text evidence="2">The sequence shown here is derived from an EMBL/GenBank/DDBJ whole genome shotgun (WGS) entry which is preliminary data.</text>
</comment>
<organism evidence="2">
    <name type="scientific">mine drainage metagenome</name>
    <dbReference type="NCBI Taxonomy" id="410659"/>
    <lineage>
        <taxon>unclassified sequences</taxon>
        <taxon>metagenomes</taxon>
        <taxon>ecological metagenomes</taxon>
    </lineage>
</organism>
<accession>A0A1J5S7Y6</accession>
<protein>
    <submittedName>
        <fullName evidence="2">Stress responsive A/B barrel domain protein</fullName>
    </submittedName>
</protein>
<dbReference type="PROSITE" id="PS51502">
    <property type="entry name" value="S_R_A_B_BARREL"/>
    <property type="match status" value="1"/>
</dbReference>
<evidence type="ECO:0000259" key="1">
    <source>
        <dbReference type="PROSITE" id="PS51502"/>
    </source>
</evidence>
<feature type="domain" description="Stress-response A/B barrel" evidence="1">
    <location>
        <begin position="2"/>
        <end position="98"/>
    </location>
</feature>
<proteinExistence type="predicted"/>
<evidence type="ECO:0000313" key="2">
    <source>
        <dbReference type="EMBL" id="OIR04051.1"/>
    </source>
</evidence>
<dbReference type="EMBL" id="MLJW01000060">
    <property type="protein sequence ID" value="OIR04051.1"/>
    <property type="molecule type" value="Genomic_DNA"/>
</dbReference>
<sequence length="100" mass="11097">MLVHSVYFWLKPGLNDAQRASFRLGVETLKAIRCVDAVFVGSPAPVPDRPVVDKSFDVALTVVCKDVAAHDAYQADPIHLAFVEAFKPYFARLQVYDSQS</sequence>
<dbReference type="AlphaFoldDB" id="A0A1J5S7Y6"/>